<dbReference type="SUPFAM" id="SSF46785">
    <property type="entry name" value="Winged helix' DNA-binding domain"/>
    <property type="match status" value="1"/>
</dbReference>
<keyword evidence="3" id="KW-0804">Transcription</keyword>
<evidence type="ECO:0000256" key="2">
    <source>
        <dbReference type="ARBA" id="ARBA00023125"/>
    </source>
</evidence>
<proteinExistence type="predicted"/>
<name>A0A5S4FM57_9ACTN</name>
<dbReference type="Pfam" id="PF00392">
    <property type="entry name" value="GntR"/>
    <property type="match status" value="1"/>
</dbReference>
<accession>A0A5S4FM57</accession>
<dbReference type="OrthoDB" id="3528815at2"/>
<dbReference type="Gene3D" id="1.10.10.10">
    <property type="entry name" value="Winged helix-like DNA-binding domain superfamily/Winged helix DNA-binding domain"/>
    <property type="match status" value="2"/>
</dbReference>
<dbReference type="Proteomes" id="UP000309128">
    <property type="component" value="Unassembled WGS sequence"/>
</dbReference>
<dbReference type="InterPro" id="IPR050679">
    <property type="entry name" value="Bact_HTH_transcr_reg"/>
</dbReference>
<sequence>MMAKFPQVADAIAADIDAGVLKPGDRLPSELELGARHKVGRTTVRAAIDLLRERGLVQTVHAKGTYVTAVGKASAPVPPSRRLVEDLRDAITSGRLRPGDPLPPEQQPLHCGRCAATMRRALLVVDELTASWAARPGVVRAQTRWSRVKGTRPHGSLSGEGDVVHTLTGELLRLRRDVGERLELADLVPGSRSGVVRSRSVSWLVDKLDAVLGLDGLAVVSSVEDEDRPVELGVVDWALAWESRLRRLVDDEPGATLARCPGCGLRRLEWPPRAGYYVCENCGHHVSEQEAMDRVTEEAGA</sequence>
<keyword evidence="6" id="KW-1185">Reference proteome</keyword>
<dbReference type="RefSeq" id="WP_138671906.1">
    <property type="nucleotide sequence ID" value="NZ_VCKY01000199.1"/>
</dbReference>
<dbReference type="CDD" id="cd07377">
    <property type="entry name" value="WHTH_GntR"/>
    <property type="match status" value="1"/>
</dbReference>
<dbReference type="SMART" id="SM00345">
    <property type="entry name" value="HTH_GNTR"/>
    <property type="match status" value="1"/>
</dbReference>
<protein>
    <submittedName>
        <fullName evidence="5">GntR family transcriptional regulator</fullName>
    </submittedName>
</protein>
<dbReference type="PANTHER" id="PTHR44846">
    <property type="entry name" value="MANNOSYL-D-GLYCERATE TRANSPORT/METABOLISM SYSTEM REPRESSOR MNGR-RELATED"/>
    <property type="match status" value="1"/>
</dbReference>
<dbReference type="AlphaFoldDB" id="A0A5S4FM57"/>
<evidence type="ECO:0000256" key="1">
    <source>
        <dbReference type="ARBA" id="ARBA00023015"/>
    </source>
</evidence>
<evidence type="ECO:0000259" key="4">
    <source>
        <dbReference type="PROSITE" id="PS50949"/>
    </source>
</evidence>
<organism evidence="5 6">
    <name type="scientific">Nonomuraea turkmeniaca</name>
    <dbReference type="NCBI Taxonomy" id="103838"/>
    <lineage>
        <taxon>Bacteria</taxon>
        <taxon>Bacillati</taxon>
        <taxon>Actinomycetota</taxon>
        <taxon>Actinomycetes</taxon>
        <taxon>Streptosporangiales</taxon>
        <taxon>Streptosporangiaceae</taxon>
        <taxon>Nonomuraea</taxon>
    </lineage>
</organism>
<evidence type="ECO:0000313" key="6">
    <source>
        <dbReference type="Proteomes" id="UP000309128"/>
    </source>
</evidence>
<dbReference type="PRINTS" id="PR00035">
    <property type="entry name" value="HTHGNTR"/>
</dbReference>
<dbReference type="GO" id="GO:0003677">
    <property type="term" value="F:DNA binding"/>
    <property type="evidence" value="ECO:0007669"/>
    <property type="project" value="UniProtKB-KW"/>
</dbReference>
<keyword evidence="2" id="KW-0238">DNA-binding</keyword>
<evidence type="ECO:0000313" key="5">
    <source>
        <dbReference type="EMBL" id="TMR10237.1"/>
    </source>
</evidence>
<reference evidence="5 6" key="1">
    <citation type="submission" date="2019-05" db="EMBL/GenBank/DDBJ databases">
        <title>Draft genome sequence of Nonomuraea turkmeniaca DSM 43926.</title>
        <authorList>
            <person name="Saricaoglu S."/>
            <person name="Isik K."/>
        </authorList>
    </citation>
    <scope>NUCLEOTIDE SEQUENCE [LARGE SCALE GENOMIC DNA]</scope>
    <source>
        <strain evidence="5 6">DSM 43926</strain>
    </source>
</reference>
<dbReference type="EMBL" id="VCKY01000199">
    <property type="protein sequence ID" value="TMR10237.1"/>
    <property type="molecule type" value="Genomic_DNA"/>
</dbReference>
<keyword evidence="1" id="KW-0805">Transcription regulation</keyword>
<feature type="domain" description="HTH gntR-type" evidence="4">
    <location>
        <begin position="2"/>
        <end position="70"/>
    </location>
</feature>
<dbReference type="PROSITE" id="PS50949">
    <property type="entry name" value="HTH_GNTR"/>
    <property type="match status" value="1"/>
</dbReference>
<evidence type="ECO:0000256" key="3">
    <source>
        <dbReference type="ARBA" id="ARBA00023163"/>
    </source>
</evidence>
<comment type="caution">
    <text evidence="5">The sequence shown here is derived from an EMBL/GenBank/DDBJ whole genome shotgun (WGS) entry which is preliminary data.</text>
</comment>
<dbReference type="PANTHER" id="PTHR44846:SF1">
    <property type="entry name" value="MANNOSYL-D-GLYCERATE TRANSPORT_METABOLISM SYSTEM REPRESSOR MNGR-RELATED"/>
    <property type="match status" value="1"/>
</dbReference>
<dbReference type="InterPro" id="IPR036388">
    <property type="entry name" value="WH-like_DNA-bd_sf"/>
</dbReference>
<dbReference type="InterPro" id="IPR000524">
    <property type="entry name" value="Tscrpt_reg_HTH_GntR"/>
</dbReference>
<gene>
    <name evidence="5" type="ORF">ETD86_40395</name>
</gene>
<dbReference type="GO" id="GO:0003700">
    <property type="term" value="F:DNA-binding transcription factor activity"/>
    <property type="evidence" value="ECO:0007669"/>
    <property type="project" value="InterPro"/>
</dbReference>
<dbReference type="GO" id="GO:0045892">
    <property type="term" value="P:negative regulation of DNA-templated transcription"/>
    <property type="evidence" value="ECO:0007669"/>
    <property type="project" value="TreeGrafter"/>
</dbReference>
<dbReference type="InterPro" id="IPR036390">
    <property type="entry name" value="WH_DNA-bd_sf"/>
</dbReference>